<sequence>MLNFKESGLIFSFGRPWAVRKYDTHRFYQALSGHGLKGVDFIGIAEGRLYLFEVKNYRRRQAWQRENPFDVVIAAPDELVGRVAGKVADSLRAVRAIGRYYERRWLLRLLRPVLLRLPAHWGDWPFWLQAYELCQGTGEQVVAVLWLETEQERSRLRAQILKGLRAALKGQVAEVALWPGGGQEERAGLLVRPMP</sequence>
<organism evidence="1 2">
    <name type="scientific">Phaeodactylibacter luteus</name>
    <dbReference type="NCBI Taxonomy" id="1564516"/>
    <lineage>
        <taxon>Bacteria</taxon>
        <taxon>Pseudomonadati</taxon>
        <taxon>Bacteroidota</taxon>
        <taxon>Saprospiria</taxon>
        <taxon>Saprospirales</taxon>
        <taxon>Haliscomenobacteraceae</taxon>
        <taxon>Phaeodactylibacter</taxon>
    </lineage>
</organism>
<keyword evidence="2" id="KW-1185">Reference proteome</keyword>
<reference evidence="1 2" key="1">
    <citation type="submission" date="2019-08" db="EMBL/GenBank/DDBJ databases">
        <title>Genome of Phaeodactylibacter luteus.</title>
        <authorList>
            <person name="Bowman J.P."/>
        </authorList>
    </citation>
    <scope>NUCLEOTIDE SEQUENCE [LARGE SCALE GENOMIC DNA]</scope>
    <source>
        <strain evidence="1 2">KCTC 42180</strain>
    </source>
</reference>
<dbReference type="EMBL" id="VOOR01000005">
    <property type="protein sequence ID" value="TXB67995.1"/>
    <property type="molecule type" value="Genomic_DNA"/>
</dbReference>
<name>A0A5C6S1A0_9BACT</name>
<dbReference type="OrthoDB" id="878245at2"/>
<dbReference type="RefSeq" id="WP_147166116.1">
    <property type="nucleotide sequence ID" value="NZ_VOOR01000005.1"/>
</dbReference>
<evidence type="ECO:0000313" key="1">
    <source>
        <dbReference type="EMBL" id="TXB67995.1"/>
    </source>
</evidence>
<evidence type="ECO:0008006" key="3">
    <source>
        <dbReference type="Google" id="ProtNLM"/>
    </source>
</evidence>
<evidence type="ECO:0000313" key="2">
    <source>
        <dbReference type="Proteomes" id="UP000321580"/>
    </source>
</evidence>
<proteinExistence type="predicted"/>
<gene>
    <name evidence="1" type="ORF">FRY97_03875</name>
</gene>
<protein>
    <recommendedName>
        <fullName evidence="3">NERD domain-containing protein</fullName>
    </recommendedName>
</protein>
<dbReference type="AlphaFoldDB" id="A0A5C6S1A0"/>
<comment type="caution">
    <text evidence="1">The sequence shown here is derived from an EMBL/GenBank/DDBJ whole genome shotgun (WGS) entry which is preliminary data.</text>
</comment>
<accession>A0A5C6S1A0</accession>
<dbReference type="Proteomes" id="UP000321580">
    <property type="component" value="Unassembled WGS sequence"/>
</dbReference>